<gene>
    <name evidence="2" type="ORF">ACCQ42_09585</name>
</gene>
<feature type="transmembrane region" description="Helical" evidence="1">
    <location>
        <begin position="12"/>
        <end position="34"/>
    </location>
</feature>
<feature type="transmembrane region" description="Helical" evidence="1">
    <location>
        <begin position="87"/>
        <end position="106"/>
    </location>
</feature>
<feature type="transmembrane region" description="Helical" evidence="1">
    <location>
        <begin position="54"/>
        <end position="75"/>
    </location>
</feature>
<sequence length="134" mass="15630">MDIAKKRERFLYQILIISALLILNFSLETMMMAKDPDIYSTIAKVKQELTYGDYLNALIFNLFIKVINPIVISLYTFFTIKKYGINMFYKIFFGGMTLIGIINHLLQFSFGSVFYYIGLILDIALLIVITRQER</sequence>
<dbReference type="Proteomes" id="UP001637994">
    <property type="component" value="Unassembled WGS sequence"/>
</dbReference>
<organism evidence="2 3">
    <name type="scientific">Anaerococcus kampingae</name>
    <dbReference type="NCBI Taxonomy" id="3115614"/>
    <lineage>
        <taxon>Bacteria</taxon>
        <taxon>Bacillati</taxon>
        <taxon>Bacillota</taxon>
        <taxon>Tissierellia</taxon>
        <taxon>Tissierellales</taxon>
        <taxon>Peptoniphilaceae</taxon>
        <taxon>Anaerococcus</taxon>
    </lineage>
</organism>
<accession>A0ABW9MG71</accession>
<evidence type="ECO:0000256" key="1">
    <source>
        <dbReference type="SAM" id="Phobius"/>
    </source>
</evidence>
<evidence type="ECO:0000313" key="3">
    <source>
        <dbReference type="Proteomes" id="UP001637994"/>
    </source>
</evidence>
<keyword evidence="1" id="KW-1133">Transmembrane helix</keyword>
<reference evidence="2 3" key="1">
    <citation type="journal article" date="2025" name="Anaerobe">
        <title>Description of Anaerococcus kampingiae sp. nov., Anaerococcus groningensis sp. nov., Anaerococcus martiniensis sp. nov., and Anaerococcus cruorum sp. nov., isolated from human clinical specimens.</title>
        <authorList>
            <person name="Boiten K.E."/>
            <person name="Meijer J."/>
            <person name="van Wezel E.M."/>
            <person name="Veloo A.C.M."/>
        </authorList>
    </citation>
    <scope>NUCLEOTIDE SEQUENCE [LARGE SCALE GENOMIC DNA]</scope>
    <source>
        <strain evidence="2 3">ENR0874</strain>
    </source>
</reference>
<keyword evidence="1" id="KW-0812">Transmembrane</keyword>
<feature type="transmembrane region" description="Helical" evidence="1">
    <location>
        <begin position="112"/>
        <end position="130"/>
    </location>
</feature>
<name>A0ABW9MG71_9FIRM</name>
<dbReference type="RefSeq" id="WP_106461398.1">
    <property type="nucleotide sequence ID" value="NZ_JBGMEF010000045.1"/>
</dbReference>
<keyword evidence="3" id="KW-1185">Reference proteome</keyword>
<comment type="caution">
    <text evidence="2">The sequence shown here is derived from an EMBL/GenBank/DDBJ whole genome shotgun (WGS) entry which is preliminary data.</text>
</comment>
<keyword evidence="1" id="KW-0472">Membrane</keyword>
<proteinExistence type="predicted"/>
<evidence type="ECO:0000313" key="2">
    <source>
        <dbReference type="EMBL" id="MFO3668003.1"/>
    </source>
</evidence>
<protein>
    <submittedName>
        <fullName evidence="2">Uncharacterized protein</fullName>
    </submittedName>
</protein>
<dbReference type="EMBL" id="JBGMEF010000045">
    <property type="protein sequence ID" value="MFO3668003.1"/>
    <property type="molecule type" value="Genomic_DNA"/>
</dbReference>